<comment type="caution">
    <text evidence="2">The sequence shown here is derived from an EMBL/GenBank/DDBJ whole genome shotgun (WGS) entry which is preliminary data.</text>
</comment>
<evidence type="ECO:0000313" key="3">
    <source>
        <dbReference type="Proteomes" id="UP001057375"/>
    </source>
</evidence>
<feature type="region of interest" description="Disordered" evidence="1">
    <location>
        <begin position="589"/>
        <end position="611"/>
    </location>
</feature>
<feature type="region of interest" description="Disordered" evidence="1">
    <location>
        <begin position="372"/>
        <end position="391"/>
    </location>
</feature>
<gene>
    <name evidence="2" type="ORF">ADUPG1_012754</name>
</gene>
<reference evidence="2" key="1">
    <citation type="submission" date="2022-03" db="EMBL/GenBank/DDBJ databases">
        <title>Draft genome sequence of Aduncisulcus paluster, a free-living microaerophilic Fornicata.</title>
        <authorList>
            <person name="Yuyama I."/>
            <person name="Kume K."/>
            <person name="Tamura T."/>
            <person name="Inagaki Y."/>
            <person name="Hashimoto T."/>
        </authorList>
    </citation>
    <scope>NUCLEOTIDE SEQUENCE</scope>
    <source>
        <strain evidence="2">NY0171</strain>
    </source>
</reference>
<keyword evidence="3" id="KW-1185">Reference proteome</keyword>
<feature type="region of interest" description="Disordered" evidence="1">
    <location>
        <begin position="17"/>
        <end position="36"/>
    </location>
</feature>
<dbReference type="InterPro" id="IPR040379">
    <property type="entry name" value="WDR19/dyf-2"/>
</dbReference>
<feature type="region of interest" description="Disordered" evidence="1">
    <location>
        <begin position="631"/>
        <end position="652"/>
    </location>
</feature>
<evidence type="ECO:0000313" key="2">
    <source>
        <dbReference type="EMBL" id="GKT24499.1"/>
    </source>
</evidence>
<sequence length="1249" mass="137955">MADMSQHMKWFAFAPKDTLGDEDEPERRPVSSSVDSAPSVNNITLSLSLLMSSLCSESDFNIIRGTLSVLLGRFAQAKEFLLSSTCPERGVMLLRDIQRWDDALLVAPEVAPHLVDVIQLEYAEHLEVIGETRKAQMLVSKLMQKILELGRLNPDITPLAYAQAVGVRKAKCDRHEDDETHDDPATGGPVFPLELNYPLLFTKDGSKSTTLGASAECNTVNCMSPEYEEEDNFLFRVLSLSLRCSVSVGARSSISDMVIGDVTILEHDSDSSLSFSKLSSLSSGTPNLRPTPLEGGFLRKGYSVIHNINDKADKGCISNILLPDTHIRLLCECISMCETMGLMDLVTMVREKRGAVEQLKEYNAIVLATERRKRRKVEESEENEGSIGSSDSKKKYAHLLHSSVDPSTLPTFPSCSPSLLSSLSKMYSSTASLPSSLRMVELSMYTAIGQGYQGPDSKSALSSSTLIHIARCAEQAGHLLQAVSLYEAAGCVSGAVSVLINKMRKEDDAFSLVRRLLKDRRRKKGGEILPKEDLEEQAGHLLQAVSLYEAAGCVSGAVSVLINKMRKEDDAFSLVRRLLKDRRRKKGGEILPKEDLEGDGEGKEGKPEIASKDTVQKKKYKLLTPMLARSRASSSSSSSSSAPSASSSVASSAMSLSDDKKALYKLARYCEHTSNILGAIEMYVPCGEWDKAWDLAQKAGRSDPSPAGGVAEMEMILKSTGKHATSKQLKLLGQFFEEKGTQMESGSGRRSVIGQNVRPVSHKSKDSKGSAEQPEYSSEHLISLAVECYARCGAVKEMSMLVVQHHGDVDKVVSAVHQLMEKGESARAREVGYKVLHFLKNEEEKETKAGKIQWEEEEEKIREEEVEIKRRKDEGIKQIGDGKAPSFVARMTRLTSLSSSLLTRGRHVFSLTLSLCEPTDHLIAHYIRSISNCGKYSLARQYGWECVKEIRDRVREATSKDRKLMSTSREKEAVPADLATSNVYQFLHAGLNLPQSSLALINTLQSYSLSRQCVKDAGAIKISNLGKKDPQGDTEAPAKPKFSSMDKAKLRYAMNQFECAGHCIARCAEQLSLFPLHQSQVLTIAVMWCHKAKLRETAFHFARVLLRDRDLVKEVDAPHRKKIESVVRRHRKGAADCLDKPPQTSECPVCGIQVPEFALKCDKCLSLLPMCFFSGKHMSGGLSKAERWAECAGCGCLWMDGEVPKKEVCGISGSCRVCGRSVEDAKILSPEERKDELMFWLRENEDDME</sequence>
<proteinExistence type="predicted"/>
<protein>
    <submittedName>
        <fullName evidence="2">WD repeat-containing protein 19/dyf-2 like protein</fullName>
    </submittedName>
</protein>
<feature type="region of interest" description="Disordered" evidence="1">
    <location>
        <begin position="741"/>
        <end position="775"/>
    </location>
</feature>
<name>A0ABQ5K0I4_9EUKA</name>
<dbReference type="EMBL" id="BQXS01012527">
    <property type="protein sequence ID" value="GKT24499.1"/>
    <property type="molecule type" value="Genomic_DNA"/>
</dbReference>
<evidence type="ECO:0000256" key="1">
    <source>
        <dbReference type="SAM" id="MobiDB-lite"/>
    </source>
</evidence>
<accession>A0ABQ5K0I4</accession>
<dbReference type="PANTHER" id="PTHR14920">
    <property type="entry name" value="OSMOTIC AVOIDANCE ABNORMAL PROTEIN 1/WD REPEAT MEMBRANE PROTEIN"/>
    <property type="match status" value="1"/>
</dbReference>
<dbReference type="PANTHER" id="PTHR14920:SF0">
    <property type="entry name" value="WD REPEAT DOMAIN 19"/>
    <property type="match status" value="1"/>
</dbReference>
<organism evidence="2 3">
    <name type="scientific">Aduncisulcus paluster</name>
    <dbReference type="NCBI Taxonomy" id="2918883"/>
    <lineage>
        <taxon>Eukaryota</taxon>
        <taxon>Metamonada</taxon>
        <taxon>Carpediemonas-like organisms</taxon>
        <taxon>Aduncisulcus</taxon>
    </lineage>
</organism>
<dbReference type="Proteomes" id="UP001057375">
    <property type="component" value="Unassembled WGS sequence"/>
</dbReference>